<dbReference type="CDD" id="cd00085">
    <property type="entry name" value="HNHc"/>
    <property type="match status" value="1"/>
</dbReference>
<protein>
    <submittedName>
        <fullName evidence="2">HNH endonuclease</fullName>
    </submittedName>
</protein>
<dbReference type="GeneID" id="63998621"/>
<dbReference type="Pfam" id="PF01844">
    <property type="entry name" value="HNH"/>
    <property type="match status" value="1"/>
</dbReference>
<gene>
    <name evidence="2" type="ORF">NCTC10698_03273</name>
</gene>
<keyword evidence="2" id="KW-0378">Hydrolase</keyword>
<dbReference type="AlphaFoldDB" id="A0A8B4S4H0"/>
<dbReference type="InterPro" id="IPR003615">
    <property type="entry name" value="HNH_nuc"/>
</dbReference>
<dbReference type="Proteomes" id="UP000255070">
    <property type="component" value="Unassembled WGS sequence"/>
</dbReference>
<dbReference type="InterPro" id="IPR002711">
    <property type="entry name" value="HNH"/>
</dbReference>
<keyword evidence="2" id="KW-0255">Endonuclease</keyword>
<keyword evidence="2" id="KW-0540">Nuclease</keyword>
<sequence length="196" mass="21938">MRRLYRPACPNPEALKTNYKHPDNKEALLRASHGKCMYCESQVSHVYFGDVEHIRPKAADKYPELEFEWSNLGYCCARCNNAKKDQFDATCPMVDPYSEDPNAHLIAFGPSVWHKAGSERGAITIATADLNRPELIEKRAVRLSHLQNALDACYRTTNETIRATLLAALDAEGAVDKEFSMFATALIAANRESTSN</sequence>
<feature type="domain" description="HNH" evidence="1">
    <location>
        <begin position="36"/>
        <end position="85"/>
    </location>
</feature>
<proteinExistence type="predicted"/>
<comment type="caution">
    <text evidence="2">The sequence shown here is derived from an EMBL/GenBank/DDBJ whole genome shotgun (WGS) entry which is preliminary data.</text>
</comment>
<evidence type="ECO:0000313" key="2">
    <source>
        <dbReference type="EMBL" id="SUY78359.1"/>
    </source>
</evidence>
<evidence type="ECO:0000313" key="3">
    <source>
        <dbReference type="Proteomes" id="UP000255070"/>
    </source>
</evidence>
<dbReference type="GO" id="GO:0003676">
    <property type="term" value="F:nucleic acid binding"/>
    <property type="evidence" value="ECO:0007669"/>
    <property type="project" value="InterPro"/>
</dbReference>
<organism evidence="2 3">
    <name type="scientific">Comamonas testosteroni</name>
    <name type="common">Pseudomonas testosteroni</name>
    <dbReference type="NCBI Taxonomy" id="285"/>
    <lineage>
        <taxon>Bacteria</taxon>
        <taxon>Pseudomonadati</taxon>
        <taxon>Pseudomonadota</taxon>
        <taxon>Betaproteobacteria</taxon>
        <taxon>Burkholderiales</taxon>
        <taxon>Comamonadaceae</taxon>
        <taxon>Comamonas</taxon>
    </lineage>
</organism>
<dbReference type="Gene3D" id="1.10.30.50">
    <property type="match status" value="1"/>
</dbReference>
<keyword evidence="3" id="KW-1185">Reference proteome</keyword>
<name>A0A8B4S4H0_COMTE</name>
<dbReference type="GO" id="GO:0004519">
    <property type="term" value="F:endonuclease activity"/>
    <property type="evidence" value="ECO:0007669"/>
    <property type="project" value="UniProtKB-KW"/>
</dbReference>
<evidence type="ECO:0000259" key="1">
    <source>
        <dbReference type="Pfam" id="PF01844"/>
    </source>
</evidence>
<dbReference type="GO" id="GO:0008270">
    <property type="term" value="F:zinc ion binding"/>
    <property type="evidence" value="ECO:0007669"/>
    <property type="project" value="InterPro"/>
</dbReference>
<dbReference type="RefSeq" id="WP_003075595.1">
    <property type="nucleotide sequence ID" value="NZ_BBJZ01000002.1"/>
</dbReference>
<dbReference type="EMBL" id="UFXL01000001">
    <property type="protein sequence ID" value="SUY78359.1"/>
    <property type="molecule type" value="Genomic_DNA"/>
</dbReference>
<reference evidence="2 3" key="1">
    <citation type="submission" date="2018-06" db="EMBL/GenBank/DDBJ databases">
        <authorList>
            <consortium name="Pathogen Informatics"/>
            <person name="Doyle S."/>
        </authorList>
    </citation>
    <scope>NUCLEOTIDE SEQUENCE [LARGE SCALE GENOMIC DNA]</scope>
    <source>
        <strain evidence="2 3">NCTC10698</strain>
    </source>
</reference>
<accession>A0A8B4S4H0</accession>